<dbReference type="AlphaFoldDB" id="A0A4R9LMW2"/>
<evidence type="ECO:0000313" key="3">
    <source>
        <dbReference type="EMBL" id="TGN10038.1"/>
    </source>
</evidence>
<dbReference type="Gene3D" id="2.40.128.110">
    <property type="entry name" value="Lipid/polyisoprenoid-binding, YceI-like"/>
    <property type="match status" value="1"/>
</dbReference>
<dbReference type="InterPro" id="IPR007372">
    <property type="entry name" value="Lipid/polyisoprenoid-bd_YceI"/>
</dbReference>
<keyword evidence="4" id="KW-1185">Reference proteome</keyword>
<protein>
    <submittedName>
        <fullName evidence="3">Polyisoprenoid-binding protein</fullName>
    </submittedName>
</protein>
<name>A0A4R9LMW2_9LEPT</name>
<feature type="domain" description="Lipid/polyisoprenoid-binding YceI-like" evidence="2">
    <location>
        <begin position="24"/>
        <end position="194"/>
    </location>
</feature>
<dbReference type="InterPro" id="IPR036761">
    <property type="entry name" value="TTHA0802/YceI-like_sf"/>
</dbReference>
<reference evidence="3" key="1">
    <citation type="journal article" date="2019" name="PLoS Negl. Trop. Dis.">
        <title>Revisiting the worldwide diversity of Leptospira species in the environment.</title>
        <authorList>
            <person name="Vincent A.T."/>
            <person name="Schiettekatte O."/>
            <person name="Bourhy P."/>
            <person name="Veyrier F.J."/>
            <person name="Picardeau M."/>
        </authorList>
    </citation>
    <scope>NUCLEOTIDE SEQUENCE [LARGE SCALE GENOMIC DNA]</scope>
    <source>
        <strain evidence="3">201400974</strain>
    </source>
</reference>
<keyword evidence="1" id="KW-0732">Signal</keyword>
<dbReference type="EMBL" id="RQHV01000049">
    <property type="protein sequence ID" value="TGN10038.1"/>
    <property type="molecule type" value="Genomic_DNA"/>
</dbReference>
<organism evidence="3 4">
    <name type="scientific">Leptospira ilyithenensis</name>
    <dbReference type="NCBI Taxonomy" id="2484901"/>
    <lineage>
        <taxon>Bacteria</taxon>
        <taxon>Pseudomonadati</taxon>
        <taxon>Spirochaetota</taxon>
        <taxon>Spirochaetia</taxon>
        <taxon>Leptospirales</taxon>
        <taxon>Leptospiraceae</taxon>
        <taxon>Leptospira</taxon>
    </lineage>
</organism>
<dbReference type="RefSeq" id="WP_135764417.1">
    <property type="nucleotide sequence ID" value="NZ_RQHV01000049.1"/>
</dbReference>
<proteinExistence type="predicted"/>
<dbReference type="OrthoDB" id="9811006at2"/>
<gene>
    <name evidence="3" type="ORF">EHS11_10775</name>
</gene>
<dbReference type="Proteomes" id="UP000298264">
    <property type="component" value="Unassembled WGS sequence"/>
</dbReference>
<dbReference type="SUPFAM" id="SSF101874">
    <property type="entry name" value="YceI-like"/>
    <property type="match status" value="1"/>
</dbReference>
<comment type="caution">
    <text evidence="3">The sequence shown here is derived from an EMBL/GenBank/DDBJ whole genome shotgun (WGS) entry which is preliminary data.</text>
</comment>
<evidence type="ECO:0000256" key="1">
    <source>
        <dbReference type="SAM" id="SignalP"/>
    </source>
</evidence>
<feature type="chain" id="PRO_5020252674" evidence="1">
    <location>
        <begin position="23"/>
        <end position="198"/>
    </location>
</feature>
<dbReference type="SMART" id="SM00867">
    <property type="entry name" value="YceI"/>
    <property type="match status" value="1"/>
</dbReference>
<accession>A0A4R9LMW2</accession>
<evidence type="ECO:0000259" key="2">
    <source>
        <dbReference type="SMART" id="SM00867"/>
    </source>
</evidence>
<evidence type="ECO:0000313" key="4">
    <source>
        <dbReference type="Proteomes" id="UP000298264"/>
    </source>
</evidence>
<feature type="signal peptide" evidence="1">
    <location>
        <begin position="1"/>
        <end position="22"/>
    </location>
</feature>
<dbReference type="Pfam" id="PF04264">
    <property type="entry name" value="YceI"/>
    <property type="match status" value="1"/>
</dbReference>
<sequence>MSGLKSIFATGLVLASLSGVSAQNFKVDNTHSSVGFKIKHLGIATVTGTFKDFDAKFNFDEKTSSLSIVEATIKVESINTNDAKRDDHLKSKDFFDEDKFPSITFKVSKPVSVKKGEVTKVPGELTIKGVTKPAILNVKYAGIAKDPWGNTKLGFEADTKIKRADFGITWNKTLETGGLLVGEEVDIKIEGEAAASAQ</sequence>
<dbReference type="PANTHER" id="PTHR34406">
    <property type="entry name" value="PROTEIN YCEI"/>
    <property type="match status" value="1"/>
</dbReference>
<dbReference type="PANTHER" id="PTHR34406:SF1">
    <property type="entry name" value="PROTEIN YCEI"/>
    <property type="match status" value="1"/>
</dbReference>